<dbReference type="InterPro" id="IPR001060">
    <property type="entry name" value="FCH_dom"/>
</dbReference>
<keyword evidence="5 6" id="KW-0175">Coiled coil</keyword>
<keyword evidence="2" id="KW-0963">Cytoplasm</keyword>
<gene>
    <name evidence="8" type="ORF">C2G38_703493</name>
</gene>
<dbReference type="OrthoDB" id="27823at2759"/>
<dbReference type="PROSITE" id="PS51741">
    <property type="entry name" value="F_BAR"/>
    <property type="match status" value="1"/>
</dbReference>
<evidence type="ECO:0000313" key="9">
    <source>
        <dbReference type="Proteomes" id="UP000266673"/>
    </source>
</evidence>
<dbReference type="GO" id="GO:0007010">
    <property type="term" value="P:cytoskeleton organization"/>
    <property type="evidence" value="ECO:0007669"/>
    <property type="project" value="TreeGrafter"/>
</dbReference>
<dbReference type="SMART" id="SM00055">
    <property type="entry name" value="FCH"/>
    <property type="match status" value="1"/>
</dbReference>
<dbReference type="Gene3D" id="1.20.1270.60">
    <property type="entry name" value="Arfaptin homology (AH) domain/BAR domain"/>
    <property type="match status" value="1"/>
</dbReference>
<evidence type="ECO:0000313" key="8">
    <source>
        <dbReference type="EMBL" id="RIB04176.1"/>
    </source>
</evidence>
<dbReference type="Pfam" id="PF00611">
    <property type="entry name" value="FCH"/>
    <property type="match status" value="1"/>
</dbReference>
<evidence type="ECO:0000256" key="4">
    <source>
        <dbReference type="ARBA" id="ARBA00023212"/>
    </source>
</evidence>
<comment type="subcellular location">
    <subcellularLocation>
        <location evidence="1">Cytoplasm</location>
        <location evidence="1">Cytoskeleton</location>
    </subcellularLocation>
</comment>
<dbReference type="GO" id="GO:0005543">
    <property type="term" value="F:phospholipid binding"/>
    <property type="evidence" value="ECO:0007669"/>
    <property type="project" value="TreeGrafter"/>
</dbReference>
<dbReference type="SUPFAM" id="SSF103657">
    <property type="entry name" value="BAR/IMD domain-like"/>
    <property type="match status" value="1"/>
</dbReference>
<evidence type="ECO:0000256" key="6">
    <source>
        <dbReference type="SAM" id="Coils"/>
    </source>
</evidence>
<dbReference type="PANTHER" id="PTHR23065:SF7">
    <property type="entry name" value="NOSTRIN, ISOFORM H"/>
    <property type="match status" value="1"/>
</dbReference>
<evidence type="ECO:0000256" key="5">
    <source>
        <dbReference type="PROSITE-ProRule" id="PRU01077"/>
    </source>
</evidence>
<keyword evidence="4" id="KW-0206">Cytoskeleton</keyword>
<dbReference type="STRING" id="44941.A0A397UAM8"/>
<dbReference type="InterPro" id="IPR031160">
    <property type="entry name" value="F_BAR_dom"/>
</dbReference>
<dbReference type="EMBL" id="QKWP01002235">
    <property type="protein sequence ID" value="RIB04176.1"/>
    <property type="molecule type" value="Genomic_DNA"/>
</dbReference>
<feature type="domain" description="F-BAR" evidence="7">
    <location>
        <begin position="15"/>
        <end position="244"/>
    </location>
</feature>
<keyword evidence="3" id="KW-0597">Phosphoprotein</keyword>
<dbReference type="GO" id="GO:0120104">
    <property type="term" value="C:mitotic actomyosin contractile ring, proximal layer"/>
    <property type="evidence" value="ECO:0007669"/>
    <property type="project" value="TreeGrafter"/>
</dbReference>
<evidence type="ECO:0000256" key="3">
    <source>
        <dbReference type="ARBA" id="ARBA00022553"/>
    </source>
</evidence>
<feature type="coiled-coil region" evidence="6">
    <location>
        <begin position="136"/>
        <end position="195"/>
    </location>
</feature>
<dbReference type="PANTHER" id="PTHR23065">
    <property type="entry name" value="PROLINE-SERINE-THREONINE PHOSPHATASE INTERACTING PROTEIN 1"/>
    <property type="match status" value="1"/>
</dbReference>
<accession>A0A397UAM8</accession>
<keyword evidence="9" id="KW-1185">Reference proteome</keyword>
<evidence type="ECO:0000256" key="1">
    <source>
        <dbReference type="ARBA" id="ARBA00004245"/>
    </source>
</evidence>
<evidence type="ECO:0000256" key="2">
    <source>
        <dbReference type="ARBA" id="ARBA00022490"/>
    </source>
</evidence>
<dbReference type="InterPro" id="IPR027267">
    <property type="entry name" value="AH/BAR_dom_sf"/>
</dbReference>
<dbReference type="GO" id="GO:0009898">
    <property type="term" value="C:cytoplasmic side of plasma membrane"/>
    <property type="evidence" value="ECO:0007669"/>
    <property type="project" value="TreeGrafter"/>
</dbReference>
<dbReference type="Proteomes" id="UP000266673">
    <property type="component" value="Unassembled WGS sequence"/>
</dbReference>
<organism evidence="8 9">
    <name type="scientific">Gigaspora rosea</name>
    <dbReference type="NCBI Taxonomy" id="44941"/>
    <lineage>
        <taxon>Eukaryota</taxon>
        <taxon>Fungi</taxon>
        <taxon>Fungi incertae sedis</taxon>
        <taxon>Mucoromycota</taxon>
        <taxon>Glomeromycotina</taxon>
        <taxon>Glomeromycetes</taxon>
        <taxon>Diversisporales</taxon>
        <taxon>Gigasporaceae</taxon>
        <taxon>Gigaspora</taxon>
    </lineage>
</organism>
<protein>
    <recommendedName>
        <fullName evidence="7">F-BAR domain-containing protein</fullName>
    </recommendedName>
</protein>
<reference evidence="8 9" key="1">
    <citation type="submission" date="2018-06" db="EMBL/GenBank/DDBJ databases">
        <title>Comparative genomics reveals the genomic features of Rhizophagus irregularis, R. cerebriforme, R. diaphanum and Gigaspora rosea, and their symbiotic lifestyle signature.</title>
        <authorList>
            <person name="Morin E."/>
            <person name="San Clemente H."/>
            <person name="Chen E.C.H."/>
            <person name="De La Providencia I."/>
            <person name="Hainaut M."/>
            <person name="Kuo A."/>
            <person name="Kohler A."/>
            <person name="Murat C."/>
            <person name="Tang N."/>
            <person name="Roy S."/>
            <person name="Loubradou J."/>
            <person name="Henrissat B."/>
            <person name="Grigoriev I.V."/>
            <person name="Corradi N."/>
            <person name="Roux C."/>
            <person name="Martin F.M."/>
        </authorList>
    </citation>
    <scope>NUCLEOTIDE SEQUENCE [LARGE SCALE GENOMIC DNA]</scope>
    <source>
        <strain evidence="8 9">DAOM 194757</strain>
    </source>
</reference>
<name>A0A397UAM8_9GLOM</name>
<proteinExistence type="predicted"/>
<dbReference type="AlphaFoldDB" id="A0A397UAM8"/>
<evidence type="ECO:0000259" key="7">
    <source>
        <dbReference type="PROSITE" id="PS51741"/>
    </source>
</evidence>
<sequence>MSSVSQSVGDAERQKNIFANCFWGKDDAGFEVLTTRLKQSKQTCEEVKNLFHERALIEEEYAKRLSKLSKIPVGKDEIGSLHDALETVRQELEATAKEHIGLSQKIRAELEQDLADFIAKQREKRKLQQNVVEASLRNKQTQVSFAQKAREKYESECLKLPGLFESKKTAVGKEMEKLNSKIEKTQLAAKAADQEYMQMVKIAADATQKWNEEWKLACEVSIQSIMNITGMYIMNITDEGWIRF</sequence>
<comment type="caution">
    <text evidence="8">The sequence shown here is derived from an EMBL/GenBank/DDBJ whole genome shotgun (WGS) entry which is preliminary data.</text>
</comment>